<comment type="caution">
    <text evidence="1">The sequence shown here is derived from an EMBL/GenBank/DDBJ whole genome shotgun (WGS) entry which is preliminary data.</text>
</comment>
<evidence type="ECO:0008006" key="3">
    <source>
        <dbReference type="Google" id="ProtNLM"/>
    </source>
</evidence>
<organism evidence="1 2">
    <name type="scientific">Larkinella bovis</name>
    <dbReference type="NCBI Taxonomy" id="683041"/>
    <lineage>
        <taxon>Bacteria</taxon>
        <taxon>Pseudomonadati</taxon>
        <taxon>Bacteroidota</taxon>
        <taxon>Cytophagia</taxon>
        <taxon>Cytophagales</taxon>
        <taxon>Spirosomataceae</taxon>
        <taxon>Larkinella</taxon>
    </lineage>
</organism>
<protein>
    <recommendedName>
        <fullName evidence="3">TerB family tellurite resistance protein</fullName>
    </recommendedName>
</protein>
<evidence type="ECO:0000313" key="1">
    <source>
        <dbReference type="EMBL" id="MFC5410692.1"/>
    </source>
</evidence>
<accession>A0ABW0IH61</accession>
<gene>
    <name evidence="1" type="ORF">ACFPMF_15320</name>
</gene>
<proteinExistence type="predicted"/>
<sequence>MDKSLKDRLLKELTAEHHTDNECALLEAYIIQTLKGNMIPAAQFMNGKDSEPNLPSLLLDAIEEWIELTQPNLFYLSLTMFFQQARAEKTDVLVNRMGILLDVTNERLQAVYESVKPIHRTN</sequence>
<evidence type="ECO:0000313" key="2">
    <source>
        <dbReference type="Proteomes" id="UP001596106"/>
    </source>
</evidence>
<dbReference type="EMBL" id="JBHSMA010000004">
    <property type="protein sequence ID" value="MFC5410692.1"/>
    <property type="molecule type" value="Genomic_DNA"/>
</dbReference>
<dbReference type="RefSeq" id="WP_379846599.1">
    <property type="nucleotide sequence ID" value="NZ_JBHSMA010000004.1"/>
</dbReference>
<keyword evidence="2" id="KW-1185">Reference proteome</keyword>
<name>A0ABW0IH61_9BACT</name>
<reference evidence="2" key="1">
    <citation type="journal article" date="2019" name="Int. J. Syst. Evol. Microbiol.">
        <title>The Global Catalogue of Microorganisms (GCM) 10K type strain sequencing project: providing services to taxonomists for standard genome sequencing and annotation.</title>
        <authorList>
            <consortium name="The Broad Institute Genomics Platform"/>
            <consortium name="The Broad Institute Genome Sequencing Center for Infectious Disease"/>
            <person name="Wu L."/>
            <person name="Ma J."/>
        </authorList>
    </citation>
    <scope>NUCLEOTIDE SEQUENCE [LARGE SCALE GENOMIC DNA]</scope>
    <source>
        <strain evidence="2">CCUG 55250</strain>
    </source>
</reference>
<dbReference type="Proteomes" id="UP001596106">
    <property type="component" value="Unassembled WGS sequence"/>
</dbReference>